<dbReference type="InterPro" id="IPR037171">
    <property type="entry name" value="NagB/RpiA_transferase-like"/>
</dbReference>
<dbReference type="SUPFAM" id="SSF100950">
    <property type="entry name" value="NagB/RpiA/CoA transferase-like"/>
    <property type="match status" value="1"/>
</dbReference>
<dbReference type="InterPro" id="IPR042529">
    <property type="entry name" value="IF_2B-like_C"/>
</dbReference>
<dbReference type="InterPro" id="IPR051855">
    <property type="entry name" value="eIF2B_beta_subunit"/>
</dbReference>
<dbReference type="EMBL" id="HBIP01034382">
    <property type="protein sequence ID" value="CAE0505916.1"/>
    <property type="molecule type" value="Transcribed_RNA"/>
</dbReference>
<evidence type="ECO:0000256" key="3">
    <source>
        <dbReference type="ARBA" id="ARBA00022490"/>
    </source>
</evidence>
<evidence type="ECO:0000256" key="6">
    <source>
        <dbReference type="ARBA" id="ARBA00044122"/>
    </source>
</evidence>
<evidence type="ECO:0000256" key="7">
    <source>
        <dbReference type="ARBA" id="ARBA00044228"/>
    </source>
</evidence>
<dbReference type="Pfam" id="PF01008">
    <property type="entry name" value="IF-2B"/>
    <property type="match status" value="1"/>
</dbReference>
<organism evidence="11">
    <name type="scientific">Dunaliella tertiolecta</name>
    <name type="common">Green alga</name>
    <dbReference type="NCBI Taxonomy" id="3047"/>
    <lineage>
        <taxon>Eukaryota</taxon>
        <taxon>Viridiplantae</taxon>
        <taxon>Chlorophyta</taxon>
        <taxon>core chlorophytes</taxon>
        <taxon>Chlorophyceae</taxon>
        <taxon>CS clade</taxon>
        <taxon>Chlamydomonadales</taxon>
        <taxon>Dunaliellaceae</taxon>
        <taxon>Dunaliella</taxon>
    </lineage>
</organism>
<keyword evidence="5" id="KW-0648">Protein biosynthesis</keyword>
<proteinExistence type="inferred from homology"/>
<comment type="subunit">
    <text evidence="8">Component of the translation initiation factor 2B (eIF2B) complex which is a heterodecamer of two sets of five different subunits: alpha, beta, gamma, delta and epsilon. Subunits alpha, beta and delta comprise a regulatory subcomplex and subunits epsilon and gamma comprise a catalytic subcomplex. Within the complex, the hexameric regulatory complex resides at the center, with the two heterodimeric catalytic subcomplexes bound on opposite sides.</text>
</comment>
<dbReference type="GO" id="GO:0005829">
    <property type="term" value="C:cytosol"/>
    <property type="evidence" value="ECO:0007669"/>
    <property type="project" value="UniProtKB-SubCell"/>
</dbReference>
<dbReference type="GO" id="GO:0005085">
    <property type="term" value="F:guanyl-nucleotide exchange factor activity"/>
    <property type="evidence" value="ECO:0007669"/>
    <property type="project" value="TreeGrafter"/>
</dbReference>
<evidence type="ECO:0000256" key="4">
    <source>
        <dbReference type="ARBA" id="ARBA00022540"/>
    </source>
</evidence>
<evidence type="ECO:0000256" key="5">
    <source>
        <dbReference type="ARBA" id="ARBA00022917"/>
    </source>
</evidence>
<sequence>MTQGRAPTGCRHKAPRPTTCVLTQGASHQHQEHQQPQHHSPPGCPAESMCPPRNASAGTLHVPNPAFDYIPPHLISLFITDTGGYTPSYVYRLLTEYYSREDYLLSKALCFNDAAC</sequence>
<keyword evidence="3" id="KW-0963">Cytoplasm</keyword>
<evidence type="ECO:0000256" key="10">
    <source>
        <dbReference type="SAM" id="MobiDB-lite"/>
    </source>
</evidence>
<dbReference type="AlphaFoldDB" id="A0A7S3VT33"/>
<evidence type="ECO:0000256" key="8">
    <source>
        <dbReference type="ARBA" id="ARBA00046432"/>
    </source>
</evidence>
<dbReference type="InterPro" id="IPR000649">
    <property type="entry name" value="IF-2B-related"/>
</dbReference>
<evidence type="ECO:0000313" key="11">
    <source>
        <dbReference type="EMBL" id="CAE0505916.1"/>
    </source>
</evidence>
<dbReference type="GO" id="GO:0005851">
    <property type="term" value="C:eukaryotic translation initiation factor 2B complex"/>
    <property type="evidence" value="ECO:0007669"/>
    <property type="project" value="TreeGrafter"/>
</dbReference>
<dbReference type="PANTHER" id="PTHR45859:SF1">
    <property type="entry name" value="TRANSLATION INITIATION FACTOR EIF-2B SUBUNIT BETA"/>
    <property type="match status" value="1"/>
</dbReference>
<evidence type="ECO:0000256" key="2">
    <source>
        <dbReference type="ARBA" id="ARBA00007251"/>
    </source>
</evidence>
<evidence type="ECO:0000256" key="1">
    <source>
        <dbReference type="ARBA" id="ARBA00004514"/>
    </source>
</evidence>
<comment type="subcellular location">
    <subcellularLocation>
        <location evidence="1">Cytoplasm</location>
        <location evidence="1">Cytosol</location>
    </subcellularLocation>
</comment>
<gene>
    <name evidence="11" type="ORF">DTER00134_LOCUS20989</name>
</gene>
<protein>
    <recommendedName>
        <fullName evidence="6">Translation initiation factor eIF2B subunit beta</fullName>
    </recommendedName>
    <alternativeName>
        <fullName evidence="7">eIF2B GDP-GTP exchange factor subunit beta</fullName>
    </alternativeName>
</protein>
<dbReference type="Gene3D" id="3.40.50.10470">
    <property type="entry name" value="Translation initiation factor eif-2b, domain 2"/>
    <property type="match status" value="1"/>
</dbReference>
<keyword evidence="4" id="KW-0396">Initiation factor</keyword>
<feature type="region of interest" description="Disordered" evidence="10">
    <location>
        <begin position="23"/>
        <end position="50"/>
    </location>
</feature>
<accession>A0A7S3VT33</accession>
<reference evidence="11" key="1">
    <citation type="submission" date="2021-01" db="EMBL/GenBank/DDBJ databases">
        <authorList>
            <person name="Corre E."/>
            <person name="Pelletier E."/>
            <person name="Niang G."/>
            <person name="Scheremetjew M."/>
            <person name="Finn R."/>
            <person name="Kale V."/>
            <person name="Holt S."/>
            <person name="Cochrane G."/>
            <person name="Meng A."/>
            <person name="Brown T."/>
            <person name="Cohen L."/>
        </authorList>
    </citation>
    <scope>NUCLEOTIDE SEQUENCE</scope>
    <source>
        <strain evidence="11">CCMP1320</strain>
    </source>
</reference>
<dbReference type="PANTHER" id="PTHR45859">
    <property type="entry name" value="TRANSLATION INITIATION FACTOR EIF-2B SUBUNIT BETA"/>
    <property type="match status" value="1"/>
</dbReference>
<comment type="similarity">
    <text evidence="2 9">Belongs to the eIF-2B alpha/beta/delta subunits family.</text>
</comment>
<evidence type="ECO:0000256" key="9">
    <source>
        <dbReference type="RuleBase" id="RU003814"/>
    </source>
</evidence>
<name>A0A7S3VT33_DUNTE</name>
<dbReference type="GO" id="GO:0003743">
    <property type="term" value="F:translation initiation factor activity"/>
    <property type="evidence" value="ECO:0007669"/>
    <property type="project" value="UniProtKB-KW"/>
</dbReference>